<gene>
    <name evidence="1" type="ORF">PGLA1383_LOCUS11710</name>
</gene>
<dbReference type="GO" id="GO:0004176">
    <property type="term" value="F:ATP-dependent peptidase activity"/>
    <property type="evidence" value="ECO:0007669"/>
    <property type="project" value="InterPro"/>
</dbReference>
<dbReference type="Gene3D" id="1.20.58.760">
    <property type="entry name" value="Peptidase M41"/>
    <property type="match status" value="1"/>
</dbReference>
<dbReference type="PANTHER" id="PTHR33471">
    <property type="entry name" value="ATP-DEPENDENT ZINC METALLOPROTEASE-RELATED"/>
    <property type="match status" value="1"/>
</dbReference>
<reference evidence="1" key="1">
    <citation type="submission" date="2021-02" db="EMBL/GenBank/DDBJ databases">
        <authorList>
            <person name="Dougan E. K."/>
            <person name="Rhodes N."/>
            <person name="Thang M."/>
            <person name="Chan C."/>
        </authorList>
    </citation>
    <scope>NUCLEOTIDE SEQUENCE</scope>
</reference>
<comment type="caution">
    <text evidence="1">The sequence shown here is derived from an EMBL/GenBank/DDBJ whole genome shotgun (WGS) entry which is preliminary data.</text>
</comment>
<dbReference type="AlphaFoldDB" id="A0A813DWN1"/>
<dbReference type="GO" id="GO:0005524">
    <property type="term" value="F:ATP binding"/>
    <property type="evidence" value="ECO:0007669"/>
    <property type="project" value="InterPro"/>
</dbReference>
<protein>
    <submittedName>
        <fullName evidence="1">Uncharacterized protein</fullName>
    </submittedName>
</protein>
<accession>A0A813DWN1</accession>
<dbReference type="PANTHER" id="PTHR33471:SF1">
    <property type="entry name" value="OS01G0382700 PROTEIN"/>
    <property type="match status" value="1"/>
</dbReference>
<dbReference type="GO" id="GO:0006508">
    <property type="term" value="P:proteolysis"/>
    <property type="evidence" value="ECO:0007669"/>
    <property type="project" value="InterPro"/>
</dbReference>
<dbReference type="GO" id="GO:0004222">
    <property type="term" value="F:metalloendopeptidase activity"/>
    <property type="evidence" value="ECO:0007669"/>
    <property type="project" value="InterPro"/>
</dbReference>
<dbReference type="InterPro" id="IPR037219">
    <property type="entry name" value="Peptidase_M41-like"/>
</dbReference>
<dbReference type="EMBL" id="CAJNNV010006118">
    <property type="protein sequence ID" value="CAE8593097.1"/>
    <property type="molecule type" value="Genomic_DNA"/>
</dbReference>
<keyword evidence="2" id="KW-1185">Reference proteome</keyword>
<sequence length="301" mass="32377">MEAEIADGDKEAMARAEAEAQALFEGELQGRLSGFGSAEQLAKREYTLAELQEQGVEAARLLSPADSTFETVRRSLLAATSLGGGAFIVAFHPDPMDVVRLAIGGFFAITVDRVVNKGLLELLVVDSISRAVNEEYRSRVVQHEAGHFLVAYLLGLLPKAYTLSSWEALVRFKSPNVQAGCVFCDAAFQRESATGSISGRSLDRFICVALAGASIEYVLFGEARGGSSDIQQIETLLQACGFDQRRASAQVRWAALNTVSILKRHRDVHRSLARVMERGASVGECIAEIERGLAQGAAAVA</sequence>
<organism evidence="1 2">
    <name type="scientific">Polarella glacialis</name>
    <name type="common">Dinoflagellate</name>
    <dbReference type="NCBI Taxonomy" id="89957"/>
    <lineage>
        <taxon>Eukaryota</taxon>
        <taxon>Sar</taxon>
        <taxon>Alveolata</taxon>
        <taxon>Dinophyceae</taxon>
        <taxon>Suessiales</taxon>
        <taxon>Suessiaceae</taxon>
        <taxon>Polarella</taxon>
    </lineage>
</organism>
<dbReference type="Proteomes" id="UP000654075">
    <property type="component" value="Unassembled WGS sequence"/>
</dbReference>
<evidence type="ECO:0000313" key="2">
    <source>
        <dbReference type="Proteomes" id="UP000654075"/>
    </source>
</evidence>
<evidence type="ECO:0000313" key="1">
    <source>
        <dbReference type="EMBL" id="CAE8593097.1"/>
    </source>
</evidence>
<name>A0A813DWN1_POLGL</name>
<proteinExistence type="predicted"/>
<dbReference type="SUPFAM" id="SSF140990">
    <property type="entry name" value="FtsH protease domain-like"/>
    <property type="match status" value="1"/>
</dbReference>
<dbReference type="OrthoDB" id="445900at2759"/>
<dbReference type="OMA" id="NRFACVA"/>